<dbReference type="SUPFAM" id="SSF46785">
    <property type="entry name" value="Winged helix' DNA-binding domain"/>
    <property type="match status" value="1"/>
</dbReference>
<accession>A0ABR0FZX5</accession>
<reference evidence="3 4" key="1">
    <citation type="journal article" date="2023" name="bioRxiv">
        <title>High-quality genome assemblies of four members of thePodospora anserinaspecies complex.</title>
        <authorList>
            <person name="Ament-Velasquez S.L."/>
            <person name="Vogan A.A."/>
            <person name="Wallerman O."/>
            <person name="Hartmann F."/>
            <person name="Gautier V."/>
            <person name="Silar P."/>
            <person name="Giraud T."/>
            <person name="Johannesson H."/>
        </authorList>
    </citation>
    <scope>NUCLEOTIDE SEQUENCE [LARGE SCALE GENOMIC DNA]</scope>
    <source>
        <strain evidence="3 4">CBS 112042</strain>
    </source>
</reference>
<name>A0ABR0FZX5_9PEZI</name>
<dbReference type="EMBL" id="JAFFGZ010000001">
    <property type="protein sequence ID" value="KAK4649033.1"/>
    <property type="molecule type" value="Genomic_DNA"/>
</dbReference>
<dbReference type="InterPro" id="IPR050871">
    <property type="entry name" value="26S_Proteasome/COP9_Components"/>
</dbReference>
<feature type="region of interest" description="Disordered" evidence="1">
    <location>
        <begin position="1"/>
        <end position="32"/>
    </location>
</feature>
<evidence type="ECO:0000313" key="4">
    <source>
        <dbReference type="Proteomes" id="UP001322138"/>
    </source>
</evidence>
<dbReference type="Pfam" id="PF01399">
    <property type="entry name" value="PCI"/>
    <property type="match status" value="1"/>
</dbReference>
<sequence>MSDDDFMQASDEDYDFDYEDEEEEDSGDVDIENKYYNAKQTKTSDPEEAITEFLSIPSLEPEKGEWGFKGLKQAIKLEFKLGRYQQALDHYKELLTYVKSSVTRNYSEKSIDNMLNYVEKGADNPAAVKFIEQFYSETLKCFQNTNNERLWLKTNIKLARLLLDRKDYHAMTRKIKELHKACQKEDGTDDPSKGTYSLEIYALEIQMYSAMRNNNQLKILYNKALKVKSAVPHPKIQGIIRECGGKMHMSEENWKEAQSDFFEAFRNYDEAGDLRRIQVLKYLLLTTMLMKSDINPFDSQETKPYKNDPRIAAMTDLVDAYQRDDIYKYEDVLQKNTDLLADPFIAENIDEVTRNMRTKGVLKLIAPYTRMRLSWIAKQLQIGEEEVQDIVSYLIVDGRVQGRIDEHAGTFEIESKGDADRIQAIETLASAVGDLYTSVFKDSEGFKIMQSYDNIMMDMHPGDDRMMRPSVPGYRRDGRSRSGVMIH</sequence>
<feature type="domain" description="PCI" evidence="2">
    <location>
        <begin position="250"/>
        <end position="418"/>
    </location>
</feature>
<dbReference type="PANTHER" id="PTHR10678">
    <property type="entry name" value="26S PROTEASOME NON-ATPASE REGULATORY SUBUNIT 11/COP9 SIGNALOSOME COMPLEX SUBUNIT 2"/>
    <property type="match status" value="1"/>
</dbReference>
<dbReference type="InterPro" id="IPR000717">
    <property type="entry name" value="PCI_dom"/>
</dbReference>
<proteinExistence type="predicted"/>
<evidence type="ECO:0000313" key="3">
    <source>
        <dbReference type="EMBL" id="KAK4649033.1"/>
    </source>
</evidence>
<dbReference type="PROSITE" id="PS50250">
    <property type="entry name" value="PCI"/>
    <property type="match status" value="1"/>
</dbReference>
<dbReference type="SMART" id="SM00753">
    <property type="entry name" value="PAM"/>
    <property type="match status" value="1"/>
</dbReference>
<evidence type="ECO:0000259" key="2">
    <source>
        <dbReference type="PROSITE" id="PS50250"/>
    </source>
</evidence>
<dbReference type="InterPro" id="IPR036390">
    <property type="entry name" value="WH_DNA-bd_sf"/>
</dbReference>
<dbReference type="GeneID" id="87894296"/>
<dbReference type="RefSeq" id="XP_062738008.1">
    <property type="nucleotide sequence ID" value="XM_062874814.1"/>
</dbReference>
<evidence type="ECO:0000256" key="1">
    <source>
        <dbReference type="SAM" id="MobiDB-lite"/>
    </source>
</evidence>
<dbReference type="SMART" id="SM00088">
    <property type="entry name" value="PINT"/>
    <property type="match status" value="1"/>
</dbReference>
<feature type="compositionally biased region" description="Acidic residues" evidence="1">
    <location>
        <begin position="1"/>
        <end position="30"/>
    </location>
</feature>
<dbReference type="Gene3D" id="1.25.40.570">
    <property type="match status" value="1"/>
</dbReference>
<gene>
    <name evidence="3" type="primary">CSN2</name>
    <name evidence="3" type="ORF">QC761_115400</name>
</gene>
<feature type="region of interest" description="Disordered" evidence="1">
    <location>
        <begin position="466"/>
        <end position="487"/>
    </location>
</feature>
<dbReference type="Proteomes" id="UP001322138">
    <property type="component" value="Unassembled WGS sequence"/>
</dbReference>
<organism evidence="3 4">
    <name type="scientific">Podospora bellae-mahoneyi</name>
    <dbReference type="NCBI Taxonomy" id="2093777"/>
    <lineage>
        <taxon>Eukaryota</taxon>
        <taxon>Fungi</taxon>
        <taxon>Dikarya</taxon>
        <taxon>Ascomycota</taxon>
        <taxon>Pezizomycotina</taxon>
        <taxon>Sordariomycetes</taxon>
        <taxon>Sordariomycetidae</taxon>
        <taxon>Sordariales</taxon>
        <taxon>Podosporaceae</taxon>
        <taxon>Podospora</taxon>
    </lineage>
</organism>
<comment type="caution">
    <text evidence="3">The sequence shown here is derived from an EMBL/GenBank/DDBJ whole genome shotgun (WGS) entry which is preliminary data.</text>
</comment>
<keyword evidence="4" id="KW-1185">Reference proteome</keyword>
<protein>
    <submittedName>
        <fullName evidence="3">COP9/signalosome complex subunit Csn2</fullName>
    </submittedName>
</protein>